<reference evidence="2 3" key="1">
    <citation type="submission" date="2016-04" db="EMBL/GenBank/DDBJ databases">
        <title>Complete Genome Sequence of Halotalea alkalilenta IHB B 13600.</title>
        <authorList>
            <person name="Swarnkar M.K."/>
            <person name="Sharma A."/>
            <person name="Kaushal K."/>
            <person name="Soni R."/>
            <person name="Rana S."/>
            <person name="Singh A.K."/>
            <person name="Gulati A."/>
        </authorList>
    </citation>
    <scope>NUCLEOTIDE SEQUENCE [LARGE SCALE GENOMIC DNA]</scope>
    <source>
        <strain evidence="2 3">IHB B 13600</strain>
    </source>
</reference>
<organism evidence="2 3">
    <name type="scientific">Halotalea alkalilenta</name>
    <dbReference type="NCBI Taxonomy" id="376489"/>
    <lineage>
        <taxon>Bacteria</taxon>
        <taxon>Pseudomonadati</taxon>
        <taxon>Pseudomonadota</taxon>
        <taxon>Gammaproteobacteria</taxon>
        <taxon>Oceanospirillales</taxon>
        <taxon>Halomonadaceae</taxon>
        <taxon>Halotalea</taxon>
    </lineage>
</organism>
<dbReference type="Proteomes" id="UP000077875">
    <property type="component" value="Chromosome"/>
</dbReference>
<protein>
    <submittedName>
        <fullName evidence="2">Uncharacterized protein</fullName>
    </submittedName>
</protein>
<proteinExistence type="predicted"/>
<dbReference type="EMBL" id="CP015243">
    <property type="protein sequence ID" value="ANF56624.1"/>
    <property type="molecule type" value="Genomic_DNA"/>
</dbReference>
<keyword evidence="3" id="KW-1185">Reference proteome</keyword>
<gene>
    <name evidence="2" type="ORF">A5892_03375</name>
</gene>
<feature type="transmembrane region" description="Helical" evidence="1">
    <location>
        <begin position="106"/>
        <end position="128"/>
    </location>
</feature>
<evidence type="ECO:0000313" key="3">
    <source>
        <dbReference type="Proteomes" id="UP000077875"/>
    </source>
</evidence>
<feature type="transmembrane region" description="Helical" evidence="1">
    <location>
        <begin position="42"/>
        <end position="59"/>
    </location>
</feature>
<dbReference type="RefSeq" id="WP_064121602.1">
    <property type="nucleotide sequence ID" value="NZ_CP015243.1"/>
</dbReference>
<feature type="transmembrane region" description="Helical" evidence="1">
    <location>
        <begin position="65"/>
        <end position="85"/>
    </location>
</feature>
<name>A0A172YBM5_9GAMM</name>
<sequence length="178" mass="20947">MRLDGYGYAFFERKEDGVIIYHGQFRGPGYIITEEIERKLKALYTFVFTTQLFVIFPIFSYGNRLLGLFIAAVVVAIFYYAHGKLVKDLPISPYPRQRFPQRVDQVARNMPIWGFLSIPILLLLLYFVANHFFTQDDHELLAFASMIFLLILNAWALLCLAVRIKHLFDYIKKRRQIK</sequence>
<keyword evidence="1" id="KW-0812">Transmembrane</keyword>
<evidence type="ECO:0000313" key="2">
    <source>
        <dbReference type="EMBL" id="ANF56624.1"/>
    </source>
</evidence>
<dbReference type="AlphaFoldDB" id="A0A172YBM5"/>
<evidence type="ECO:0000256" key="1">
    <source>
        <dbReference type="SAM" id="Phobius"/>
    </source>
</evidence>
<keyword evidence="1" id="KW-1133">Transmembrane helix</keyword>
<accession>A0A172YBM5</accession>
<keyword evidence="1" id="KW-0472">Membrane</keyword>
<dbReference type="KEGG" id="haa:A5892_03375"/>
<feature type="transmembrane region" description="Helical" evidence="1">
    <location>
        <begin position="140"/>
        <end position="164"/>
    </location>
</feature>